<protein>
    <submittedName>
        <fullName evidence="1">Uncharacterized protein</fullName>
    </submittedName>
</protein>
<dbReference type="Proteomes" id="UP001283361">
    <property type="component" value="Unassembled WGS sequence"/>
</dbReference>
<dbReference type="PANTHER" id="PTHR47027:SF20">
    <property type="entry name" value="REVERSE TRANSCRIPTASE-LIKE PROTEIN WITH RNA-DIRECTED DNA POLYMERASE DOMAIN"/>
    <property type="match status" value="1"/>
</dbReference>
<evidence type="ECO:0000313" key="2">
    <source>
        <dbReference type="Proteomes" id="UP001283361"/>
    </source>
</evidence>
<organism evidence="1 2">
    <name type="scientific">Elysia crispata</name>
    <name type="common">lettuce slug</name>
    <dbReference type="NCBI Taxonomy" id="231223"/>
    <lineage>
        <taxon>Eukaryota</taxon>
        <taxon>Metazoa</taxon>
        <taxon>Spiralia</taxon>
        <taxon>Lophotrochozoa</taxon>
        <taxon>Mollusca</taxon>
        <taxon>Gastropoda</taxon>
        <taxon>Heterobranchia</taxon>
        <taxon>Euthyneura</taxon>
        <taxon>Panpulmonata</taxon>
        <taxon>Sacoglossa</taxon>
        <taxon>Placobranchoidea</taxon>
        <taxon>Plakobranchidae</taxon>
        <taxon>Elysia</taxon>
    </lineage>
</organism>
<dbReference type="PANTHER" id="PTHR47027">
    <property type="entry name" value="REVERSE TRANSCRIPTASE DOMAIN-CONTAINING PROTEIN"/>
    <property type="match status" value="1"/>
</dbReference>
<accession>A0AAE0ZAT0</accession>
<name>A0AAE0ZAT0_9GAST</name>
<evidence type="ECO:0000313" key="1">
    <source>
        <dbReference type="EMBL" id="KAK3765967.1"/>
    </source>
</evidence>
<keyword evidence="2" id="KW-1185">Reference proteome</keyword>
<reference evidence="1" key="1">
    <citation type="journal article" date="2023" name="G3 (Bethesda)">
        <title>A reference genome for the long-term kleptoplast-retaining sea slug Elysia crispata morphotype clarki.</title>
        <authorList>
            <person name="Eastman K.E."/>
            <person name="Pendleton A.L."/>
            <person name="Shaikh M.A."/>
            <person name="Suttiyut T."/>
            <person name="Ogas R."/>
            <person name="Tomko P."/>
            <person name="Gavelis G."/>
            <person name="Widhalm J.R."/>
            <person name="Wisecaver J.H."/>
        </authorList>
    </citation>
    <scope>NUCLEOTIDE SEQUENCE</scope>
    <source>
        <strain evidence="1">ECLA1</strain>
    </source>
</reference>
<comment type="caution">
    <text evidence="1">The sequence shown here is derived from an EMBL/GenBank/DDBJ whole genome shotgun (WGS) entry which is preliminary data.</text>
</comment>
<gene>
    <name evidence="1" type="ORF">RRG08_002210</name>
</gene>
<proteinExistence type="predicted"/>
<dbReference type="AlphaFoldDB" id="A0AAE0ZAT0"/>
<dbReference type="EMBL" id="JAWDGP010004263">
    <property type="protein sequence ID" value="KAK3765967.1"/>
    <property type="molecule type" value="Genomic_DNA"/>
</dbReference>
<sequence>MPDVKTVTLYKSKGDCNNYRGLSLLRTVSKAFAGVVSTSSNSSLTEFTHSLSADIERKDPKDTTSTITIGEQILEVVDKVTYLGSTISNNLSLDAELNVRIDKASTIMVRLLKRVLDNTMLTFNIKMRVYQACVLSTLLYGSES</sequence>